<feature type="domain" description="Protein kinase" evidence="3">
    <location>
        <begin position="349"/>
        <end position="473"/>
    </location>
</feature>
<dbReference type="InterPro" id="IPR001245">
    <property type="entry name" value="Ser-Thr/Tyr_kinase_cat_dom"/>
</dbReference>
<name>A0A1I8ATP8_9BILA</name>
<keyword evidence="4" id="KW-1185">Reference proteome</keyword>
<dbReference type="InterPro" id="IPR011009">
    <property type="entry name" value="Kinase-like_dom_sf"/>
</dbReference>
<protein>
    <submittedName>
        <fullName evidence="5">Protein kinase domain-containing protein</fullName>
    </submittedName>
</protein>
<feature type="signal peptide" evidence="2">
    <location>
        <begin position="1"/>
        <end position="16"/>
    </location>
</feature>
<organism evidence="4 5">
    <name type="scientific">Steinernema glaseri</name>
    <dbReference type="NCBI Taxonomy" id="37863"/>
    <lineage>
        <taxon>Eukaryota</taxon>
        <taxon>Metazoa</taxon>
        <taxon>Ecdysozoa</taxon>
        <taxon>Nematoda</taxon>
        <taxon>Chromadorea</taxon>
        <taxon>Rhabditida</taxon>
        <taxon>Tylenchina</taxon>
        <taxon>Panagrolaimomorpha</taxon>
        <taxon>Strongyloidoidea</taxon>
        <taxon>Steinernematidae</taxon>
        <taxon>Steinernema</taxon>
    </lineage>
</organism>
<dbReference type="AlphaFoldDB" id="A0A1I8ATP8"/>
<keyword evidence="1" id="KW-0812">Transmembrane</keyword>
<feature type="chain" id="PRO_5009315126" evidence="2">
    <location>
        <begin position="17"/>
        <end position="473"/>
    </location>
</feature>
<dbReference type="Proteomes" id="UP000095287">
    <property type="component" value="Unplaced"/>
</dbReference>
<dbReference type="GO" id="GO:0004672">
    <property type="term" value="F:protein kinase activity"/>
    <property type="evidence" value="ECO:0007669"/>
    <property type="project" value="InterPro"/>
</dbReference>
<evidence type="ECO:0000256" key="2">
    <source>
        <dbReference type="SAM" id="SignalP"/>
    </source>
</evidence>
<evidence type="ECO:0000313" key="4">
    <source>
        <dbReference type="Proteomes" id="UP000095287"/>
    </source>
</evidence>
<accession>A0A1I8ATP8</accession>
<dbReference type="GO" id="GO:0005524">
    <property type="term" value="F:ATP binding"/>
    <property type="evidence" value="ECO:0007669"/>
    <property type="project" value="InterPro"/>
</dbReference>
<keyword evidence="1" id="KW-1133">Transmembrane helix</keyword>
<reference evidence="5" key="1">
    <citation type="submission" date="2016-11" db="UniProtKB">
        <authorList>
            <consortium name="WormBaseParasite"/>
        </authorList>
    </citation>
    <scope>IDENTIFICATION</scope>
</reference>
<dbReference type="PROSITE" id="PS50011">
    <property type="entry name" value="PROTEIN_KINASE_DOM"/>
    <property type="match status" value="1"/>
</dbReference>
<dbReference type="WBParaSite" id="L893_g8782.t1">
    <property type="protein sequence ID" value="L893_g8782.t1"/>
    <property type="gene ID" value="L893_g8782"/>
</dbReference>
<proteinExistence type="predicted"/>
<feature type="transmembrane region" description="Helical" evidence="1">
    <location>
        <begin position="288"/>
        <end position="314"/>
    </location>
</feature>
<evidence type="ECO:0000259" key="3">
    <source>
        <dbReference type="PROSITE" id="PS50011"/>
    </source>
</evidence>
<keyword evidence="2" id="KW-0732">Signal</keyword>
<dbReference type="Pfam" id="PF07714">
    <property type="entry name" value="PK_Tyr_Ser-Thr"/>
    <property type="match status" value="1"/>
</dbReference>
<evidence type="ECO:0000256" key="1">
    <source>
        <dbReference type="SAM" id="Phobius"/>
    </source>
</evidence>
<dbReference type="Gene3D" id="1.10.510.10">
    <property type="entry name" value="Transferase(Phosphotransferase) domain 1"/>
    <property type="match status" value="1"/>
</dbReference>
<dbReference type="InterPro" id="IPR000719">
    <property type="entry name" value="Prot_kinase_dom"/>
</dbReference>
<keyword evidence="1" id="KW-0472">Membrane</keyword>
<evidence type="ECO:0000313" key="5">
    <source>
        <dbReference type="WBParaSite" id="L893_g8782.t1"/>
    </source>
</evidence>
<sequence length="473" mass="54367">MFFFLVSFSLLGSASSAVSPCPTDPQETQAFCNGTPCPVAFIFDLRNNDYNYTYHFFKMKFSESNLLFSNWTLQKSVPMELVTYIHATNTYINFQIPWLQDHAKTLSFIGEQLNLCKFVKNNAKGDVFRNKIIDYVIGPSKPVSAYRLSYTAVIFDSTTSNINDILYNTTFRPTLHTHNVDLVLLNTSRLYYSDEEIYDTLTSHFLTNESDPSTRANHVIHIGDTMNNTNWSEDYGIFSSTSQASECFQKCGYRNLRTITSLQKTDRNLPVALSKMKPFITPSKKEGIIIAISVAAVIIFIIFVGSVALMYFWYKKKRLQLFREVHEINTEEGGDAHLGLQIMYADVDIDYGEILGKGSTSVVYRAFLKTTAPLHKLQNSVVTARFSNCNVAIKLPTTYTYEEIIVTTRELEAYKRIKYHDDILACLGWVQVDSRKCLVFDLVIGGDLRKYVMYLRDRPKEEFKEREFLQMFR</sequence>
<dbReference type="SUPFAM" id="SSF56112">
    <property type="entry name" value="Protein kinase-like (PK-like)"/>
    <property type="match status" value="1"/>
</dbReference>